<dbReference type="InterPro" id="IPR036271">
    <property type="entry name" value="Tet_transcr_reg_TetR-rel_C_sf"/>
</dbReference>
<comment type="caution">
    <text evidence="6">The sequence shown here is derived from an EMBL/GenBank/DDBJ whole genome shotgun (WGS) entry which is preliminary data.</text>
</comment>
<dbReference type="SUPFAM" id="SSF46689">
    <property type="entry name" value="Homeodomain-like"/>
    <property type="match status" value="1"/>
</dbReference>
<dbReference type="Proteomes" id="UP000233491">
    <property type="component" value="Unassembled WGS sequence"/>
</dbReference>
<protein>
    <submittedName>
        <fullName evidence="6">TetR/AcrR family transcriptional regulator</fullName>
    </submittedName>
</protein>
<dbReference type="PANTHER" id="PTHR30055:SF234">
    <property type="entry name" value="HTH-TYPE TRANSCRIPTIONAL REGULATOR BETI"/>
    <property type="match status" value="1"/>
</dbReference>
<sequence length="212" mass="23022">MDKPTAPRGRRTKDMPSGREALLAAAVRLFAAHGYDGTDIRSVASAAGVGANLVRVHFGGKAELWTAAAERILSRAEPIMEMVAQLSGDHGLKVEERLAIIIQKTADFYRDNPEIRDFAFRSIADGGERADFIAEKLLAPAYAAGKATFEEAIAAGRIRSRHPALFFLILTSALSQPHGFADTLSKLAPEIPRDDAYLYLSMSVTELFLHGI</sequence>
<dbReference type="Gene3D" id="1.10.357.10">
    <property type="entry name" value="Tetracycline Repressor, domain 2"/>
    <property type="match status" value="1"/>
</dbReference>
<keyword evidence="3" id="KW-0804">Transcription</keyword>
<name>A0A2N3LZS4_9HYPH</name>
<feature type="domain" description="HTH tetR-type" evidence="5">
    <location>
        <begin position="16"/>
        <end position="76"/>
    </location>
</feature>
<keyword evidence="1" id="KW-0805">Transcription regulation</keyword>
<dbReference type="OrthoDB" id="2356263at2"/>
<dbReference type="EMBL" id="PJNW01000002">
    <property type="protein sequence ID" value="PKR90057.1"/>
    <property type="molecule type" value="Genomic_DNA"/>
</dbReference>
<dbReference type="AlphaFoldDB" id="A0A2N3LZS4"/>
<organism evidence="6 7">
    <name type="scientific">Pleomorphomonas diazotrophica</name>
    <dbReference type="NCBI Taxonomy" id="1166257"/>
    <lineage>
        <taxon>Bacteria</taxon>
        <taxon>Pseudomonadati</taxon>
        <taxon>Pseudomonadota</taxon>
        <taxon>Alphaproteobacteria</taxon>
        <taxon>Hyphomicrobiales</taxon>
        <taxon>Pleomorphomonadaceae</taxon>
        <taxon>Pleomorphomonas</taxon>
    </lineage>
</organism>
<dbReference type="GO" id="GO:0000976">
    <property type="term" value="F:transcription cis-regulatory region binding"/>
    <property type="evidence" value="ECO:0007669"/>
    <property type="project" value="TreeGrafter"/>
</dbReference>
<keyword evidence="2 4" id="KW-0238">DNA-binding</keyword>
<dbReference type="PRINTS" id="PR00455">
    <property type="entry name" value="HTHTETR"/>
</dbReference>
<evidence type="ECO:0000313" key="7">
    <source>
        <dbReference type="Proteomes" id="UP000233491"/>
    </source>
</evidence>
<evidence type="ECO:0000256" key="1">
    <source>
        <dbReference type="ARBA" id="ARBA00023015"/>
    </source>
</evidence>
<dbReference type="PANTHER" id="PTHR30055">
    <property type="entry name" value="HTH-TYPE TRANSCRIPTIONAL REGULATOR RUTR"/>
    <property type="match status" value="1"/>
</dbReference>
<dbReference type="GO" id="GO:0003700">
    <property type="term" value="F:DNA-binding transcription factor activity"/>
    <property type="evidence" value="ECO:0007669"/>
    <property type="project" value="TreeGrafter"/>
</dbReference>
<dbReference type="SUPFAM" id="SSF48498">
    <property type="entry name" value="Tetracyclin repressor-like, C-terminal domain"/>
    <property type="match status" value="1"/>
</dbReference>
<dbReference type="InterPro" id="IPR050109">
    <property type="entry name" value="HTH-type_TetR-like_transc_reg"/>
</dbReference>
<proteinExistence type="predicted"/>
<evidence type="ECO:0000256" key="2">
    <source>
        <dbReference type="ARBA" id="ARBA00023125"/>
    </source>
</evidence>
<dbReference type="Pfam" id="PF00440">
    <property type="entry name" value="TetR_N"/>
    <property type="match status" value="1"/>
</dbReference>
<reference evidence="6 7" key="1">
    <citation type="submission" date="2017-12" db="EMBL/GenBank/DDBJ databases">
        <title>Anaerobic carbon monoxide metabolism by Pleomorphomonas carboxyditropha sp. nov., a new mesophilic hydrogenogenic carboxidotroph.</title>
        <authorList>
            <person name="Esquivel-Elizondo S."/>
            <person name="Krajmalnik-Brown R."/>
        </authorList>
    </citation>
    <scope>NUCLEOTIDE SEQUENCE [LARGE SCALE GENOMIC DNA]</scope>
    <source>
        <strain evidence="6 7">R5-392</strain>
    </source>
</reference>
<evidence type="ECO:0000259" key="5">
    <source>
        <dbReference type="PROSITE" id="PS50977"/>
    </source>
</evidence>
<feature type="DNA-binding region" description="H-T-H motif" evidence="4">
    <location>
        <begin position="39"/>
        <end position="58"/>
    </location>
</feature>
<dbReference type="PROSITE" id="PS50977">
    <property type="entry name" value="HTH_TETR_2"/>
    <property type="match status" value="1"/>
</dbReference>
<accession>A0A2N3LZS4</accession>
<dbReference type="InterPro" id="IPR009057">
    <property type="entry name" value="Homeodomain-like_sf"/>
</dbReference>
<evidence type="ECO:0000256" key="4">
    <source>
        <dbReference type="PROSITE-ProRule" id="PRU00335"/>
    </source>
</evidence>
<evidence type="ECO:0000256" key="3">
    <source>
        <dbReference type="ARBA" id="ARBA00023163"/>
    </source>
</evidence>
<evidence type="ECO:0000313" key="6">
    <source>
        <dbReference type="EMBL" id="PKR90057.1"/>
    </source>
</evidence>
<keyword evidence="7" id="KW-1185">Reference proteome</keyword>
<dbReference type="InterPro" id="IPR001647">
    <property type="entry name" value="HTH_TetR"/>
</dbReference>
<gene>
    <name evidence="6" type="ORF">CXZ10_01305</name>
</gene>
<dbReference type="RefSeq" id="WP_101287153.1">
    <property type="nucleotide sequence ID" value="NZ_FOUQ01000011.1"/>
</dbReference>